<sequence>MDRWNTGFIAMNTGTDLVFNIVEQRLTGRIDEVHIEAQAVSGGRAGSKAKGAVNQVLANNPYLTGVKKSDKTPGGAIPMRSFELRTHENRKNWIRLVPLKGENLGGRDGFAIHGRGQRGSDGCIVPTDFHNVLLIYKLVKAREDANKPAPTLAVVAIGDLTRYERLMNMA</sequence>
<proteinExistence type="predicted"/>
<dbReference type="EMBL" id="SPKJ01000106">
    <property type="protein sequence ID" value="MYZ49937.1"/>
    <property type="molecule type" value="Genomic_DNA"/>
</dbReference>
<dbReference type="AlphaFoldDB" id="A0A964T8Q4"/>
<evidence type="ECO:0008006" key="3">
    <source>
        <dbReference type="Google" id="ProtNLM"/>
    </source>
</evidence>
<accession>A0A964T8Q4</accession>
<evidence type="ECO:0000313" key="1">
    <source>
        <dbReference type="EMBL" id="MYZ49937.1"/>
    </source>
</evidence>
<protein>
    <recommendedName>
        <fullName evidence="3">DUF2778 domain-containing protein</fullName>
    </recommendedName>
</protein>
<name>A0A964T8Q4_9HYPH</name>
<comment type="caution">
    <text evidence="1">The sequence shown here is derived from an EMBL/GenBank/DDBJ whole genome shotgun (WGS) entry which is preliminary data.</text>
</comment>
<reference evidence="1" key="1">
    <citation type="submission" date="2019-03" db="EMBL/GenBank/DDBJ databases">
        <title>Afifella sp. nov., isolated from activated sludge.</title>
        <authorList>
            <person name="Li Q."/>
            <person name="Liu Y."/>
        </authorList>
    </citation>
    <scope>NUCLEOTIDE SEQUENCE</scope>
    <source>
        <strain evidence="1">L72</strain>
    </source>
</reference>
<keyword evidence="2" id="KW-1185">Reference proteome</keyword>
<evidence type="ECO:0000313" key="2">
    <source>
        <dbReference type="Proteomes" id="UP000773614"/>
    </source>
</evidence>
<organism evidence="1 2">
    <name type="scientific">Propylenella binzhouense</name>
    <dbReference type="NCBI Taxonomy" id="2555902"/>
    <lineage>
        <taxon>Bacteria</taxon>
        <taxon>Pseudomonadati</taxon>
        <taxon>Pseudomonadota</taxon>
        <taxon>Alphaproteobacteria</taxon>
        <taxon>Hyphomicrobiales</taxon>
        <taxon>Propylenellaceae</taxon>
        <taxon>Propylenella</taxon>
    </lineage>
</organism>
<gene>
    <name evidence="1" type="ORF">E4O86_19705</name>
</gene>
<dbReference type="Proteomes" id="UP000773614">
    <property type="component" value="Unassembled WGS sequence"/>
</dbReference>
<dbReference type="OrthoDB" id="8449121at2"/>
<dbReference type="RefSeq" id="WP_161142275.1">
    <property type="nucleotide sequence ID" value="NZ_SPKJ01000106.1"/>
</dbReference>